<dbReference type="OrthoDB" id="9808719at2"/>
<protein>
    <recommendedName>
        <fullName evidence="1">DUF3291 domain-containing protein</fullName>
    </recommendedName>
</protein>
<organism evidence="2 3">
    <name type="scientific">Deinococcus puniceus</name>
    <dbReference type="NCBI Taxonomy" id="1182568"/>
    <lineage>
        <taxon>Bacteria</taxon>
        <taxon>Thermotogati</taxon>
        <taxon>Deinococcota</taxon>
        <taxon>Deinococci</taxon>
        <taxon>Deinococcales</taxon>
        <taxon>Deinococcaceae</taxon>
        <taxon>Deinococcus</taxon>
    </lineage>
</organism>
<dbReference type="PATRIC" id="fig|1182568.3.peg.2310"/>
<feature type="domain" description="DUF3291" evidence="1">
    <location>
        <begin position="3"/>
        <end position="140"/>
    </location>
</feature>
<name>A0A172TBP5_9DEIO</name>
<dbReference type="Pfam" id="PF11695">
    <property type="entry name" value="DUF3291"/>
    <property type="match status" value="1"/>
</dbReference>
<reference evidence="2 3" key="1">
    <citation type="submission" date="2015-01" db="EMBL/GenBank/DDBJ databases">
        <title>Deinococcus puniceus/DY1/ whole genome sequencing.</title>
        <authorList>
            <person name="Kim M.K."/>
            <person name="Srinivasan S."/>
            <person name="Lee J.-J."/>
        </authorList>
    </citation>
    <scope>NUCLEOTIDE SEQUENCE [LARGE SCALE GENOMIC DNA]</scope>
    <source>
        <strain evidence="2 3">DY1</strain>
    </source>
</reference>
<evidence type="ECO:0000313" key="2">
    <source>
        <dbReference type="EMBL" id="ANE44223.1"/>
    </source>
</evidence>
<gene>
    <name evidence="2" type="ORF">SU48_11130</name>
</gene>
<dbReference type="Proteomes" id="UP000077363">
    <property type="component" value="Chromosome"/>
</dbReference>
<sequence length="150" mass="16773">MLLAQVNIARLRAPLDAPELQGFVEGLAPINALADAAPGFVWRLQDESGDATSVVYDPDPLLIVNLSVWESAEALHAFTYTGPHVEFLRRRRDWFNRLATPHLALWWVDDQHRPTPAEAHDRLAHLEAHGPTPHAFTLSKLHGPEVLETI</sequence>
<dbReference type="STRING" id="1182568.SU48_11130"/>
<dbReference type="InterPro" id="IPR011008">
    <property type="entry name" value="Dimeric_a/b-barrel"/>
</dbReference>
<evidence type="ECO:0000313" key="3">
    <source>
        <dbReference type="Proteomes" id="UP000077363"/>
    </source>
</evidence>
<dbReference type="SUPFAM" id="SSF54909">
    <property type="entry name" value="Dimeric alpha+beta barrel"/>
    <property type="match status" value="1"/>
</dbReference>
<dbReference type="RefSeq" id="WP_064015311.1">
    <property type="nucleotide sequence ID" value="NZ_CP011387.1"/>
</dbReference>
<proteinExistence type="predicted"/>
<accession>A0A172TBP5</accession>
<dbReference type="AlphaFoldDB" id="A0A172TBP5"/>
<keyword evidence="3" id="KW-1185">Reference proteome</keyword>
<dbReference type="EMBL" id="CP011387">
    <property type="protein sequence ID" value="ANE44223.1"/>
    <property type="molecule type" value="Genomic_DNA"/>
</dbReference>
<dbReference type="KEGG" id="dpu:SU48_11130"/>
<evidence type="ECO:0000259" key="1">
    <source>
        <dbReference type="Pfam" id="PF11695"/>
    </source>
</evidence>
<dbReference type="InterPro" id="IPR021708">
    <property type="entry name" value="DUF3291"/>
</dbReference>